<evidence type="ECO:0000313" key="2">
    <source>
        <dbReference type="EMBL" id="KAJ7036427.1"/>
    </source>
</evidence>
<accession>A0AAD6X4I9</accession>
<feature type="compositionally biased region" description="Polar residues" evidence="1">
    <location>
        <begin position="90"/>
        <end position="116"/>
    </location>
</feature>
<protein>
    <submittedName>
        <fullName evidence="2">Uncharacterized protein</fullName>
    </submittedName>
</protein>
<reference evidence="2" key="1">
    <citation type="submission" date="2023-03" db="EMBL/GenBank/DDBJ databases">
        <title>Massive genome expansion in bonnet fungi (Mycena s.s.) driven by repeated elements and novel gene families across ecological guilds.</title>
        <authorList>
            <consortium name="Lawrence Berkeley National Laboratory"/>
            <person name="Harder C.B."/>
            <person name="Miyauchi S."/>
            <person name="Viragh M."/>
            <person name="Kuo A."/>
            <person name="Thoen E."/>
            <person name="Andreopoulos B."/>
            <person name="Lu D."/>
            <person name="Skrede I."/>
            <person name="Drula E."/>
            <person name="Henrissat B."/>
            <person name="Morin E."/>
            <person name="Kohler A."/>
            <person name="Barry K."/>
            <person name="LaButti K."/>
            <person name="Morin E."/>
            <person name="Salamov A."/>
            <person name="Lipzen A."/>
            <person name="Mereny Z."/>
            <person name="Hegedus B."/>
            <person name="Baldrian P."/>
            <person name="Stursova M."/>
            <person name="Weitz H."/>
            <person name="Taylor A."/>
            <person name="Grigoriev I.V."/>
            <person name="Nagy L.G."/>
            <person name="Martin F."/>
            <person name="Kauserud H."/>
        </authorList>
    </citation>
    <scope>NUCLEOTIDE SEQUENCE</scope>
    <source>
        <strain evidence="2">CBHHK200</strain>
    </source>
</reference>
<feature type="compositionally biased region" description="Basic and acidic residues" evidence="1">
    <location>
        <begin position="21"/>
        <end position="36"/>
    </location>
</feature>
<dbReference type="EMBL" id="JARJCM010000043">
    <property type="protein sequence ID" value="KAJ7036427.1"/>
    <property type="molecule type" value="Genomic_DNA"/>
</dbReference>
<dbReference type="Proteomes" id="UP001218188">
    <property type="component" value="Unassembled WGS sequence"/>
</dbReference>
<feature type="compositionally biased region" description="Basic residues" evidence="1">
    <location>
        <begin position="42"/>
        <end position="63"/>
    </location>
</feature>
<gene>
    <name evidence="2" type="ORF">C8F04DRAFT_1181440</name>
</gene>
<feature type="compositionally biased region" description="Polar residues" evidence="1">
    <location>
        <begin position="7"/>
        <end position="18"/>
    </location>
</feature>
<name>A0AAD6X4I9_9AGAR</name>
<keyword evidence="3" id="KW-1185">Reference proteome</keyword>
<feature type="region of interest" description="Disordered" evidence="1">
    <location>
        <begin position="90"/>
        <end position="143"/>
    </location>
</feature>
<organism evidence="2 3">
    <name type="scientific">Mycena alexandri</name>
    <dbReference type="NCBI Taxonomy" id="1745969"/>
    <lineage>
        <taxon>Eukaryota</taxon>
        <taxon>Fungi</taxon>
        <taxon>Dikarya</taxon>
        <taxon>Basidiomycota</taxon>
        <taxon>Agaricomycotina</taxon>
        <taxon>Agaricomycetes</taxon>
        <taxon>Agaricomycetidae</taxon>
        <taxon>Agaricales</taxon>
        <taxon>Marasmiineae</taxon>
        <taxon>Mycenaceae</taxon>
        <taxon>Mycena</taxon>
    </lineage>
</organism>
<evidence type="ECO:0000313" key="3">
    <source>
        <dbReference type="Proteomes" id="UP001218188"/>
    </source>
</evidence>
<feature type="region of interest" description="Disordered" evidence="1">
    <location>
        <begin position="1"/>
        <end position="68"/>
    </location>
</feature>
<dbReference type="AlphaFoldDB" id="A0AAD6X4I9"/>
<proteinExistence type="predicted"/>
<evidence type="ECO:0000256" key="1">
    <source>
        <dbReference type="SAM" id="MobiDB-lite"/>
    </source>
</evidence>
<sequence>MPGAPAVTSNTRQNQNIASRHAPDQQKNEGRPEDAKQTSCHAYRRRPDRGRRRAYHKSRKYHERKSGSSWGWCEQRMRMQTPIAKVVTRTTTSKAQVKNAHPSQKKQVGQRGNTGRAQAPGYAQRTSGKNRKPERKNATGAARRAQVGVIAAKISGNKLDEISWKYTSSLTKKVPTGQCSRLRAIYLYTAKLLTRDYHMNRSAEDQLLQSLVPAGTIWLPAGMTFHGVHVFLASTEHIFLTKLALFMMAP</sequence>
<comment type="caution">
    <text evidence="2">The sequence shown here is derived from an EMBL/GenBank/DDBJ whole genome shotgun (WGS) entry which is preliminary data.</text>
</comment>